<dbReference type="EMBL" id="MU150268">
    <property type="protein sequence ID" value="KAF9462773.1"/>
    <property type="molecule type" value="Genomic_DNA"/>
</dbReference>
<proteinExistence type="predicted"/>
<evidence type="ECO:0000313" key="1">
    <source>
        <dbReference type="EMBL" id="KAF9462773.1"/>
    </source>
</evidence>
<sequence length="146" mass="16767">MLNIRPPTARECHILNIVCLFPKLEHLQVQLMGLKSNIPIFDTQPRTSAVLNSLSVICNSAPPKQPGIMPYEWKHFLKWIRSSEICGVRHLYLTCVGSWNYEGAEALVKIQGTALKHFHLGPQRSASQYCKSIYLHLFLFHNRRIT</sequence>
<protein>
    <submittedName>
        <fullName evidence="1">Uncharacterized protein</fullName>
    </submittedName>
</protein>
<reference evidence="1" key="1">
    <citation type="submission" date="2020-11" db="EMBL/GenBank/DDBJ databases">
        <authorList>
            <consortium name="DOE Joint Genome Institute"/>
            <person name="Ahrendt S."/>
            <person name="Riley R."/>
            <person name="Andreopoulos W."/>
            <person name="Labutti K."/>
            <person name="Pangilinan J."/>
            <person name="Ruiz-Duenas F.J."/>
            <person name="Barrasa J.M."/>
            <person name="Sanchez-Garcia M."/>
            <person name="Camarero S."/>
            <person name="Miyauchi S."/>
            <person name="Serrano A."/>
            <person name="Linde D."/>
            <person name="Babiker R."/>
            <person name="Drula E."/>
            <person name="Ayuso-Fernandez I."/>
            <person name="Pacheco R."/>
            <person name="Padilla G."/>
            <person name="Ferreira P."/>
            <person name="Barriuso J."/>
            <person name="Kellner H."/>
            <person name="Castanera R."/>
            <person name="Alfaro M."/>
            <person name="Ramirez L."/>
            <person name="Pisabarro A.G."/>
            <person name="Kuo A."/>
            <person name="Tritt A."/>
            <person name="Lipzen A."/>
            <person name="He G."/>
            <person name="Yan M."/>
            <person name="Ng V."/>
            <person name="Cullen D."/>
            <person name="Martin F."/>
            <person name="Rosso M.-N."/>
            <person name="Henrissat B."/>
            <person name="Hibbett D."/>
            <person name="Martinez A.T."/>
            <person name="Grigoriev I.V."/>
        </authorList>
    </citation>
    <scope>NUCLEOTIDE SEQUENCE</scope>
    <source>
        <strain evidence="1">CBS 247.69</strain>
    </source>
</reference>
<gene>
    <name evidence="1" type="ORF">BDZ94DRAFT_1260311</name>
</gene>
<evidence type="ECO:0000313" key="2">
    <source>
        <dbReference type="Proteomes" id="UP000807353"/>
    </source>
</evidence>
<keyword evidence="2" id="KW-1185">Reference proteome</keyword>
<dbReference type="Proteomes" id="UP000807353">
    <property type="component" value="Unassembled WGS sequence"/>
</dbReference>
<comment type="caution">
    <text evidence="1">The sequence shown here is derived from an EMBL/GenBank/DDBJ whole genome shotgun (WGS) entry which is preliminary data.</text>
</comment>
<organism evidence="1 2">
    <name type="scientific">Collybia nuda</name>
    <dbReference type="NCBI Taxonomy" id="64659"/>
    <lineage>
        <taxon>Eukaryota</taxon>
        <taxon>Fungi</taxon>
        <taxon>Dikarya</taxon>
        <taxon>Basidiomycota</taxon>
        <taxon>Agaricomycotina</taxon>
        <taxon>Agaricomycetes</taxon>
        <taxon>Agaricomycetidae</taxon>
        <taxon>Agaricales</taxon>
        <taxon>Tricholomatineae</taxon>
        <taxon>Clitocybaceae</taxon>
        <taxon>Collybia</taxon>
    </lineage>
</organism>
<name>A0A9P6CJF7_9AGAR</name>
<accession>A0A9P6CJF7</accession>
<dbReference type="AlphaFoldDB" id="A0A9P6CJF7"/>